<reference evidence="3 4" key="1">
    <citation type="submission" date="2007-03" db="EMBL/GenBank/DDBJ databases">
        <authorList>
            <person name="Fulton L."/>
            <person name="Clifton S."/>
            <person name="Fulton B."/>
            <person name="Xu J."/>
            <person name="Minx P."/>
            <person name="Pepin K.H."/>
            <person name="Johnson M."/>
            <person name="Thiruvilangam P."/>
            <person name="Bhonagiri V."/>
            <person name="Nash W.E."/>
            <person name="Mardis E.R."/>
            <person name="Wilson R.K."/>
        </authorList>
    </citation>
    <scope>NUCLEOTIDE SEQUENCE [LARGE SCALE GENOMIC DNA]</scope>
    <source>
        <strain evidence="3 4">ATCC 27756</strain>
    </source>
</reference>
<dbReference type="RefSeq" id="WP_004845179.1">
    <property type="nucleotide sequence ID" value="NZ_DS264344.1"/>
</dbReference>
<dbReference type="AlphaFoldDB" id="A5KRK2"/>
<dbReference type="Proteomes" id="UP000003577">
    <property type="component" value="Unassembled WGS sequence"/>
</dbReference>
<proteinExistence type="predicted"/>
<evidence type="ECO:0000313" key="4">
    <source>
        <dbReference type="Proteomes" id="UP000003577"/>
    </source>
</evidence>
<organism evidence="3 4">
    <name type="scientific">[Ruminococcus] torques ATCC 27756</name>
    <dbReference type="NCBI Taxonomy" id="411460"/>
    <lineage>
        <taxon>Bacteria</taxon>
        <taxon>Bacillati</taxon>
        <taxon>Bacillota</taxon>
        <taxon>Clostridia</taxon>
        <taxon>Lachnospirales</taxon>
        <taxon>Lachnospiraceae</taxon>
        <taxon>Mediterraneibacter</taxon>
    </lineage>
</organism>
<dbReference type="InterPro" id="IPR026870">
    <property type="entry name" value="Zinc_ribbon_dom"/>
</dbReference>
<feature type="region of interest" description="Disordered" evidence="1">
    <location>
        <begin position="27"/>
        <end position="48"/>
    </location>
</feature>
<reference evidence="3 4" key="2">
    <citation type="submission" date="2007-04" db="EMBL/GenBank/DDBJ databases">
        <title>Draft genome sequence of Ruminococcus torques (ATCC 27756).</title>
        <authorList>
            <person name="Sudarsanam P."/>
            <person name="Ley R."/>
            <person name="Guruge J."/>
            <person name="Turnbaugh P.J."/>
            <person name="Mahowald M."/>
            <person name="Liep D."/>
            <person name="Gordon J."/>
        </authorList>
    </citation>
    <scope>NUCLEOTIDE SEQUENCE [LARGE SCALE GENOMIC DNA]</scope>
    <source>
        <strain evidence="3 4">ATCC 27756</strain>
    </source>
</reference>
<dbReference type="Pfam" id="PF13240">
    <property type="entry name" value="Zn_Ribbon_1"/>
    <property type="match status" value="1"/>
</dbReference>
<evidence type="ECO:0000259" key="2">
    <source>
        <dbReference type="Pfam" id="PF13240"/>
    </source>
</evidence>
<protein>
    <recommendedName>
        <fullName evidence="2">Zinc-ribbon domain-containing protein</fullName>
    </recommendedName>
</protein>
<sequence>MLLKCPECELQISDKATFCPHCGYPIQPDIKPRKPRNKNNKRKRLPNGFGQISQIKNRNLRNPYRAMVTVGKTSTGRPICKPLKPESYFPTYNDAYAALVEYNKNPYDLKPDIT</sequence>
<comment type="caution">
    <text evidence="3">The sequence shown here is derived from an EMBL/GenBank/DDBJ whole genome shotgun (WGS) entry which is preliminary data.</text>
</comment>
<accession>A5KRK2</accession>
<dbReference type="EMBL" id="AAVP02000045">
    <property type="protein sequence ID" value="EDK22947.1"/>
    <property type="molecule type" value="Genomic_DNA"/>
</dbReference>
<gene>
    <name evidence="3" type="ORF">RUMTOR_02897</name>
</gene>
<feature type="domain" description="Zinc-ribbon" evidence="2">
    <location>
        <begin position="4"/>
        <end position="26"/>
    </location>
</feature>
<feature type="compositionally biased region" description="Basic residues" evidence="1">
    <location>
        <begin position="33"/>
        <end position="45"/>
    </location>
</feature>
<evidence type="ECO:0000256" key="1">
    <source>
        <dbReference type="SAM" id="MobiDB-lite"/>
    </source>
</evidence>
<dbReference type="HOGENOM" id="CLU_2126434_0_0_9"/>
<feature type="non-terminal residue" evidence="3">
    <location>
        <position position="114"/>
    </location>
</feature>
<evidence type="ECO:0000313" key="3">
    <source>
        <dbReference type="EMBL" id="EDK22947.1"/>
    </source>
</evidence>
<name>A5KRK2_9FIRM</name>